<name>A0A183CJ85_GLOPA</name>
<dbReference type="Proteomes" id="UP000050741">
    <property type="component" value="Unassembled WGS sequence"/>
</dbReference>
<dbReference type="SUPFAM" id="SSF47874">
    <property type="entry name" value="Annexin"/>
    <property type="match status" value="1"/>
</dbReference>
<evidence type="ECO:0000313" key="1">
    <source>
        <dbReference type="Proteomes" id="UP000050741"/>
    </source>
</evidence>
<accession>A0A183CJ85</accession>
<protein>
    <submittedName>
        <fullName evidence="2">DUF3800 domain-containing protein</fullName>
    </submittedName>
</protein>
<keyword evidence="1" id="KW-1185">Reference proteome</keyword>
<proteinExistence type="predicted"/>
<organism evidence="1 2">
    <name type="scientific">Globodera pallida</name>
    <name type="common">Potato cyst nematode worm</name>
    <name type="synonym">Heterodera pallida</name>
    <dbReference type="NCBI Taxonomy" id="36090"/>
    <lineage>
        <taxon>Eukaryota</taxon>
        <taxon>Metazoa</taxon>
        <taxon>Ecdysozoa</taxon>
        <taxon>Nematoda</taxon>
        <taxon>Chromadorea</taxon>
        <taxon>Rhabditida</taxon>
        <taxon>Tylenchina</taxon>
        <taxon>Tylenchomorpha</taxon>
        <taxon>Tylenchoidea</taxon>
        <taxon>Heteroderidae</taxon>
        <taxon>Heteroderinae</taxon>
        <taxon>Globodera</taxon>
    </lineage>
</organism>
<evidence type="ECO:0000313" key="2">
    <source>
        <dbReference type="WBParaSite" id="GPLIN_001294100"/>
    </source>
</evidence>
<dbReference type="AlphaFoldDB" id="A0A183CJ85"/>
<dbReference type="WBParaSite" id="GPLIN_001294100">
    <property type="protein sequence ID" value="GPLIN_001294100"/>
    <property type="gene ID" value="GPLIN_001294100"/>
</dbReference>
<reference evidence="2" key="2">
    <citation type="submission" date="2016-06" db="UniProtKB">
        <authorList>
            <consortium name="WormBaseParasite"/>
        </authorList>
    </citation>
    <scope>IDENTIFICATION</scope>
</reference>
<dbReference type="GO" id="GO:0005509">
    <property type="term" value="F:calcium ion binding"/>
    <property type="evidence" value="ECO:0007669"/>
    <property type="project" value="InterPro"/>
</dbReference>
<dbReference type="GO" id="GO:0005544">
    <property type="term" value="F:calcium-dependent phospholipid binding"/>
    <property type="evidence" value="ECO:0007669"/>
    <property type="project" value="InterPro"/>
</dbReference>
<reference evidence="1" key="1">
    <citation type="submission" date="2014-05" db="EMBL/GenBank/DDBJ databases">
        <title>The genome and life-stage specific transcriptomes of Globodera pallida elucidate key aspects of plant parasitism by a cyst nematode.</title>
        <authorList>
            <person name="Cotton J.A."/>
            <person name="Lilley C.J."/>
            <person name="Jones L.M."/>
            <person name="Kikuchi T."/>
            <person name="Reid A.J."/>
            <person name="Thorpe P."/>
            <person name="Tsai I.J."/>
            <person name="Beasley H."/>
            <person name="Blok V."/>
            <person name="Cock P.J.A."/>
            <person name="Van den Akker S.E."/>
            <person name="Holroyd N."/>
            <person name="Hunt M."/>
            <person name="Mantelin S."/>
            <person name="Naghra H."/>
            <person name="Pain A."/>
            <person name="Palomares-Rius J.E."/>
            <person name="Zarowiecki M."/>
            <person name="Berriman M."/>
            <person name="Jones J.T."/>
            <person name="Urwin P.E."/>
        </authorList>
    </citation>
    <scope>NUCLEOTIDE SEQUENCE [LARGE SCALE GENOMIC DNA]</scope>
    <source>
        <strain evidence="1">Lindley</strain>
    </source>
</reference>
<sequence length="188" mass="22546">MNERVTYPISSKQYNEFLLMPYVLEARVHMDLERKRLPFYYLRKDQYDKLLVDNVKVNIDYEILVRKISYIKLDDNDQWAKHLHFLQGEWIGKRKTNADSPYWKQLITASALNRSALLYMSLHNATFGQANTDFDALNEIMVTLTNDERDKMCEVYSTEYNLLKRLPRDALCTALQKLLWSHRRRPKY</sequence>
<dbReference type="InterPro" id="IPR037104">
    <property type="entry name" value="Annexin_sf"/>
</dbReference>